<reference evidence="3 4" key="1">
    <citation type="submission" date="2016-11" db="EMBL/GenBank/DDBJ databases">
        <authorList>
            <person name="Jaros S."/>
            <person name="Januszkiewicz K."/>
            <person name="Wedrychowicz H."/>
        </authorList>
    </citation>
    <scope>NUCLEOTIDE SEQUENCE [LARGE SCALE GENOMIC DNA]</scope>
    <source>
        <strain evidence="3 4">CGMCC 1.7049</strain>
    </source>
</reference>
<dbReference type="EMBL" id="FQWZ01000002">
    <property type="protein sequence ID" value="SHG68963.1"/>
    <property type="molecule type" value="Genomic_DNA"/>
</dbReference>
<evidence type="ECO:0000313" key="3">
    <source>
        <dbReference type="EMBL" id="SHG68963.1"/>
    </source>
</evidence>
<dbReference type="GO" id="GO:0005509">
    <property type="term" value="F:calcium ion binding"/>
    <property type="evidence" value="ECO:0007669"/>
    <property type="project" value="InterPro"/>
</dbReference>
<dbReference type="Proteomes" id="UP000199758">
    <property type="component" value="Unassembled WGS sequence"/>
</dbReference>
<dbReference type="PROSITE" id="PS00018">
    <property type="entry name" value="EF_HAND_1"/>
    <property type="match status" value="1"/>
</dbReference>
<organism evidence="3 4">
    <name type="scientific">Hydrocarboniphaga daqingensis</name>
    <dbReference type="NCBI Taxonomy" id="490188"/>
    <lineage>
        <taxon>Bacteria</taxon>
        <taxon>Pseudomonadati</taxon>
        <taxon>Pseudomonadota</taxon>
        <taxon>Gammaproteobacteria</taxon>
        <taxon>Nevskiales</taxon>
        <taxon>Nevskiaceae</taxon>
        <taxon>Hydrocarboniphaga</taxon>
    </lineage>
</organism>
<evidence type="ECO:0000259" key="2">
    <source>
        <dbReference type="PROSITE" id="PS50222"/>
    </source>
</evidence>
<protein>
    <submittedName>
        <fullName evidence="3">EF hand</fullName>
    </submittedName>
</protein>
<dbReference type="InterPro" id="IPR011992">
    <property type="entry name" value="EF-hand-dom_pair"/>
</dbReference>
<feature type="region of interest" description="Disordered" evidence="1">
    <location>
        <begin position="42"/>
        <end position="69"/>
    </location>
</feature>
<sequence>MPRSYTAAILTVLPFRMPTLPFRLPAATLLLSLWLGGCASDDLSPSHDRSRSPIPFQAFEDADTNHDGRLDRDEVAAVPDIEPLSRVFERIDADHSGYLSWNEVRAGRFPFYRLPPLPKQ</sequence>
<accession>A0A1M5LX54</accession>
<dbReference type="InterPro" id="IPR018247">
    <property type="entry name" value="EF_Hand_1_Ca_BS"/>
</dbReference>
<evidence type="ECO:0000256" key="1">
    <source>
        <dbReference type="SAM" id="MobiDB-lite"/>
    </source>
</evidence>
<dbReference type="STRING" id="490188.SAMN04488068_1112"/>
<dbReference type="SUPFAM" id="SSF47473">
    <property type="entry name" value="EF-hand"/>
    <property type="match status" value="1"/>
</dbReference>
<keyword evidence="4" id="KW-1185">Reference proteome</keyword>
<dbReference type="Gene3D" id="1.10.238.10">
    <property type="entry name" value="EF-hand"/>
    <property type="match status" value="1"/>
</dbReference>
<proteinExistence type="predicted"/>
<dbReference type="AlphaFoldDB" id="A0A1M5LX54"/>
<dbReference type="InterPro" id="IPR002048">
    <property type="entry name" value="EF_hand_dom"/>
</dbReference>
<gene>
    <name evidence="3" type="ORF">SAMN04488068_1112</name>
</gene>
<name>A0A1M5LX54_9GAMM</name>
<feature type="domain" description="EF-hand" evidence="2">
    <location>
        <begin position="79"/>
        <end position="114"/>
    </location>
</feature>
<evidence type="ECO:0000313" key="4">
    <source>
        <dbReference type="Proteomes" id="UP000199758"/>
    </source>
</evidence>
<dbReference type="Pfam" id="PF13499">
    <property type="entry name" value="EF-hand_7"/>
    <property type="match status" value="1"/>
</dbReference>
<dbReference type="PROSITE" id="PS50222">
    <property type="entry name" value="EF_HAND_2"/>
    <property type="match status" value="1"/>
</dbReference>